<organism evidence="2 3">
    <name type="scientific">Trypanosoma rangeli SC58</name>
    <dbReference type="NCBI Taxonomy" id="429131"/>
    <lineage>
        <taxon>Eukaryota</taxon>
        <taxon>Discoba</taxon>
        <taxon>Euglenozoa</taxon>
        <taxon>Kinetoplastea</taxon>
        <taxon>Metakinetoplastina</taxon>
        <taxon>Trypanosomatida</taxon>
        <taxon>Trypanosomatidae</taxon>
        <taxon>Trypanosoma</taxon>
        <taxon>Herpetosoma</taxon>
    </lineage>
</organism>
<dbReference type="AlphaFoldDB" id="A0A061IS38"/>
<accession>A0A061IS38</accession>
<dbReference type="EMBL" id="AUPL01007456">
    <property type="protein sequence ID" value="ESL05064.1"/>
    <property type="molecule type" value="Genomic_DNA"/>
</dbReference>
<proteinExistence type="predicted"/>
<feature type="region of interest" description="Disordered" evidence="1">
    <location>
        <begin position="27"/>
        <end position="55"/>
    </location>
</feature>
<evidence type="ECO:0000256" key="1">
    <source>
        <dbReference type="SAM" id="MobiDB-lite"/>
    </source>
</evidence>
<dbReference type="Proteomes" id="UP000031737">
    <property type="component" value="Unassembled WGS sequence"/>
</dbReference>
<reference evidence="2 3" key="1">
    <citation type="submission" date="2013-07" db="EMBL/GenBank/DDBJ databases">
        <authorList>
            <person name="Stoco P.H."/>
            <person name="Wagner G."/>
            <person name="Gerber A."/>
            <person name="Zaha A."/>
            <person name="Thompson C."/>
            <person name="Bartholomeu D.C."/>
            <person name="Luckemeyer D.D."/>
            <person name="Bahia D."/>
            <person name="Loreto E."/>
            <person name="Prestes E.B."/>
            <person name="Lima F.M."/>
            <person name="Rodrigues-Luiz G."/>
            <person name="Vallejo G.A."/>
            <person name="Filho J.F."/>
            <person name="Monteiro K.M."/>
            <person name="Tyler K.M."/>
            <person name="de Almeida L.G."/>
            <person name="Ortiz M.F."/>
            <person name="Siervo M.A."/>
            <person name="de Moraes M.H."/>
            <person name="Cunha O.L."/>
            <person name="Mendonca-Neto R."/>
            <person name="Silva R."/>
            <person name="Teixeira S.M."/>
            <person name="Murta S.M."/>
            <person name="Sincero T.C."/>
            <person name="Mendes T.A."/>
            <person name="Urmenyi T.P."/>
            <person name="Silva V.G."/>
            <person name="da Rocha W.D."/>
            <person name="Andersson B."/>
            <person name="Romanha A.J."/>
            <person name="Steindel M."/>
            <person name="de Vasconcelos A.T."/>
            <person name="Grisard E.C."/>
        </authorList>
    </citation>
    <scope>NUCLEOTIDE SEQUENCE [LARGE SCALE GENOMIC DNA]</scope>
    <source>
        <strain evidence="2 3">SC58</strain>
    </source>
</reference>
<keyword evidence="3" id="KW-1185">Reference proteome</keyword>
<name>A0A061IS38_TRYRA</name>
<evidence type="ECO:0000313" key="3">
    <source>
        <dbReference type="Proteomes" id="UP000031737"/>
    </source>
</evidence>
<protein>
    <submittedName>
        <fullName evidence="2">Uncharacterized protein</fullName>
    </submittedName>
</protein>
<evidence type="ECO:0000313" key="2">
    <source>
        <dbReference type="EMBL" id="ESL05064.1"/>
    </source>
</evidence>
<feature type="compositionally biased region" description="Polar residues" evidence="1">
    <location>
        <begin position="29"/>
        <end position="51"/>
    </location>
</feature>
<gene>
    <name evidence="2" type="ORF">TRSC58_07334</name>
</gene>
<comment type="caution">
    <text evidence="2">The sequence shown here is derived from an EMBL/GenBank/DDBJ whole genome shotgun (WGS) entry which is preliminary data.</text>
</comment>
<dbReference type="VEuPathDB" id="TriTrypDB:TRSC58_07334"/>
<sequence length="70" mass="8161">MASPTVWGITKRKMIKWQRAAATCRGRFMQSSSPPYAPKKQSTQKQQMRQNSHTHKEEGKIYIYIYITGL</sequence>